<keyword evidence="5" id="KW-1185">Reference proteome</keyword>
<proteinExistence type="predicted"/>
<accession>A0AAE0XJM2</accession>
<gene>
    <name evidence="4" type="ORF">B0T22DRAFT_80228</name>
</gene>
<protein>
    <submittedName>
        <fullName evidence="4">Uncharacterized protein</fullName>
    </submittedName>
</protein>
<name>A0AAE0XJM2_9PEZI</name>
<evidence type="ECO:0000256" key="3">
    <source>
        <dbReference type="SAM" id="SignalP"/>
    </source>
</evidence>
<feature type="transmembrane region" description="Helical" evidence="2">
    <location>
        <begin position="94"/>
        <end position="113"/>
    </location>
</feature>
<feature type="region of interest" description="Disordered" evidence="1">
    <location>
        <begin position="152"/>
        <end position="195"/>
    </location>
</feature>
<evidence type="ECO:0000256" key="1">
    <source>
        <dbReference type="SAM" id="MobiDB-lite"/>
    </source>
</evidence>
<evidence type="ECO:0000313" key="5">
    <source>
        <dbReference type="Proteomes" id="UP001270362"/>
    </source>
</evidence>
<reference evidence="4" key="2">
    <citation type="submission" date="2023-06" db="EMBL/GenBank/DDBJ databases">
        <authorList>
            <consortium name="Lawrence Berkeley National Laboratory"/>
            <person name="Haridas S."/>
            <person name="Hensen N."/>
            <person name="Bonometti L."/>
            <person name="Westerberg I."/>
            <person name="Brannstrom I.O."/>
            <person name="Guillou S."/>
            <person name="Cros-Aarteil S."/>
            <person name="Calhoun S."/>
            <person name="Kuo A."/>
            <person name="Mondo S."/>
            <person name="Pangilinan J."/>
            <person name="Riley R."/>
            <person name="Labutti K."/>
            <person name="Andreopoulos B."/>
            <person name="Lipzen A."/>
            <person name="Chen C."/>
            <person name="Yanf M."/>
            <person name="Daum C."/>
            <person name="Ng V."/>
            <person name="Clum A."/>
            <person name="Steindorff A."/>
            <person name="Ohm R."/>
            <person name="Martin F."/>
            <person name="Silar P."/>
            <person name="Natvig D."/>
            <person name="Lalanne C."/>
            <person name="Gautier V."/>
            <person name="Ament-Velasquez S.L."/>
            <person name="Kruys A."/>
            <person name="Hutchinson M.I."/>
            <person name="Powell A.J."/>
            <person name="Barry K."/>
            <person name="Miller A.N."/>
            <person name="Grigoriev I.V."/>
            <person name="Debuchy R."/>
            <person name="Gladieux P."/>
            <person name="Thoren M.H."/>
            <person name="Johannesson H."/>
        </authorList>
    </citation>
    <scope>NUCLEOTIDE SEQUENCE</scope>
    <source>
        <strain evidence="4">CBS 314.62</strain>
    </source>
</reference>
<feature type="compositionally biased region" description="Polar residues" evidence="1">
    <location>
        <begin position="170"/>
        <end position="194"/>
    </location>
</feature>
<dbReference type="EMBL" id="JAULSO010000001">
    <property type="protein sequence ID" value="KAK3694739.1"/>
    <property type="molecule type" value="Genomic_DNA"/>
</dbReference>
<keyword evidence="2" id="KW-0472">Membrane</keyword>
<keyword evidence="3" id="KW-0732">Signal</keyword>
<comment type="caution">
    <text evidence="4">The sequence shown here is derived from an EMBL/GenBank/DDBJ whole genome shotgun (WGS) entry which is preliminary data.</text>
</comment>
<feature type="chain" id="PRO_5042262972" evidence="3">
    <location>
        <begin position="20"/>
        <end position="221"/>
    </location>
</feature>
<reference evidence="4" key="1">
    <citation type="journal article" date="2023" name="Mol. Phylogenet. Evol.">
        <title>Genome-scale phylogeny and comparative genomics of the fungal order Sordariales.</title>
        <authorList>
            <person name="Hensen N."/>
            <person name="Bonometti L."/>
            <person name="Westerberg I."/>
            <person name="Brannstrom I.O."/>
            <person name="Guillou S."/>
            <person name="Cros-Aarteil S."/>
            <person name="Calhoun S."/>
            <person name="Haridas S."/>
            <person name="Kuo A."/>
            <person name="Mondo S."/>
            <person name="Pangilinan J."/>
            <person name="Riley R."/>
            <person name="LaButti K."/>
            <person name="Andreopoulos B."/>
            <person name="Lipzen A."/>
            <person name="Chen C."/>
            <person name="Yan M."/>
            <person name="Daum C."/>
            <person name="Ng V."/>
            <person name="Clum A."/>
            <person name="Steindorff A."/>
            <person name="Ohm R.A."/>
            <person name="Martin F."/>
            <person name="Silar P."/>
            <person name="Natvig D.O."/>
            <person name="Lalanne C."/>
            <person name="Gautier V."/>
            <person name="Ament-Velasquez S.L."/>
            <person name="Kruys A."/>
            <person name="Hutchinson M.I."/>
            <person name="Powell A.J."/>
            <person name="Barry K."/>
            <person name="Miller A.N."/>
            <person name="Grigoriev I.V."/>
            <person name="Debuchy R."/>
            <person name="Gladieux P."/>
            <person name="Hiltunen Thoren M."/>
            <person name="Johannesson H."/>
        </authorList>
    </citation>
    <scope>NUCLEOTIDE SEQUENCE</scope>
    <source>
        <strain evidence="4">CBS 314.62</strain>
    </source>
</reference>
<organism evidence="4 5">
    <name type="scientific">Podospora appendiculata</name>
    <dbReference type="NCBI Taxonomy" id="314037"/>
    <lineage>
        <taxon>Eukaryota</taxon>
        <taxon>Fungi</taxon>
        <taxon>Dikarya</taxon>
        <taxon>Ascomycota</taxon>
        <taxon>Pezizomycotina</taxon>
        <taxon>Sordariomycetes</taxon>
        <taxon>Sordariomycetidae</taxon>
        <taxon>Sordariales</taxon>
        <taxon>Podosporaceae</taxon>
        <taxon>Podospora</taxon>
    </lineage>
</organism>
<evidence type="ECO:0000256" key="2">
    <source>
        <dbReference type="SAM" id="Phobius"/>
    </source>
</evidence>
<keyword evidence="2" id="KW-0812">Transmembrane</keyword>
<dbReference type="AlphaFoldDB" id="A0AAE0XJM2"/>
<evidence type="ECO:0000313" key="4">
    <source>
        <dbReference type="EMBL" id="KAK3694739.1"/>
    </source>
</evidence>
<feature type="signal peptide" evidence="3">
    <location>
        <begin position="1"/>
        <end position="19"/>
    </location>
</feature>
<dbReference type="Proteomes" id="UP001270362">
    <property type="component" value="Unassembled WGS sequence"/>
</dbReference>
<sequence>MANMGTAFFFSFFWTLADRRPRIACFLHVQSLEKGQGKAFEGRGPVSRMNRPPRLRIGIGDWNGDGKGGARPSTWNISRARAGRETPVCNPHCLTTAISFVTFFVSVFILFGFDRRVIGAAEPAEDFPECEMRLRMKLRWVASRRGRIRRRLSRNNDATGFTNKRHEPTRTNNTNLHEPTDQNQPKTNKTNQKHSANDWCGLHAVATPPTNIHVLWKRSSS</sequence>
<keyword evidence="2" id="KW-1133">Transmembrane helix</keyword>